<name>A0ABN8PS66_9CNID</name>
<evidence type="ECO:0000313" key="2">
    <source>
        <dbReference type="Proteomes" id="UP001159427"/>
    </source>
</evidence>
<comment type="caution">
    <text evidence="1">The sequence shown here is derived from an EMBL/GenBank/DDBJ whole genome shotgun (WGS) entry which is preliminary data.</text>
</comment>
<reference evidence="1 2" key="1">
    <citation type="submission" date="2022-05" db="EMBL/GenBank/DDBJ databases">
        <authorList>
            <consortium name="Genoscope - CEA"/>
            <person name="William W."/>
        </authorList>
    </citation>
    <scope>NUCLEOTIDE SEQUENCE [LARGE SCALE GENOMIC DNA]</scope>
</reference>
<organism evidence="1 2">
    <name type="scientific">Porites evermanni</name>
    <dbReference type="NCBI Taxonomy" id="104178"/>
    <lineage>
        <taxon>Eukaryota</taxon>
        <taxon>Metazoa</taxon>
        <taxon>Cnidaria</taxon>
        <taxon>Anthozoa</taxon>
        <taxon>Hexacorallia</taxon>
        <taxon>Scleractinia</taxon>
        <taxon>Fungiina</taxon>
        <taxon>Poritidae</taxon>
        <taxon>Porites</taxon>
    </lineage>
</organism>
<sequence>MIMTLKYCMASLPLKCEELKKSMDALSRCLVDNPLEKIRHRASRLVPEFNRFEALDLLEALKNAAQDTKHEKVGYFRFAFDTLGGKAWR</sequence>
<gene>
    <name evidence="1" type="ORF">PEVE_00044358</name>
</gene>
<dbReference type="EMBL" id="CALNXI010000937">
    <property type="protein sequence ID" value="CAH3147770.1"/>
    <property type="molecule type" value="Genomic_DNA"/>
</dbReference>
<dbReference type="Proteomes" id="UP001159427">
    <property type="component" value="Unassembled WGS sequence"/>
</dbReference>
<accession>A0ABN8PS66</accession>
<evidence type="ECO:0000313" key="1">
    <source>
        <dbReference type="EMBL" id="CAH3147770.1"/>
    </source>
</evidence>
<keyword evidence="2" id="KW-1185">Reference proteome</keyword>
<protein>
    <submittedName>
        <fullName evidence="1">Uncharacterized protein</fullName>
    </submittedName>
</protein>
<proteinExistence type="predicted"/>